<dbReference type="RefSeq" id="WP_147868676.1">
    <property type="nucleotide sequence ID" value="NZ_CP036264.1"/>
</dbReference>
<dbReference type="InterPro" id="IPR000073">
    <property type="entry name" value="AB_hydrolase_1"/>
</dbReference>
<evidence type="ECO:0000313" key="8">
    <source>
        <dbReference type="Proteomes" id="UP000321353"/>
    </source>
</evidence>
<dbReference type="Gene3D" id="3.40.50.1820">
    <property type="entry name" value="alpha/beta hydrolase"/>
    <property type="match status" value="1"/>
</dbReference>
<evidence type="ECO:0000256" key="5">
    <source>
        <dbReference type="SAM" id="MobiDB-lite"/>
    </source>
</evidence>
<dbReference type="KEGG" id="smam:Mal15_33120"/>
<reference evidence="7 8" key="1">
    <citation type="submission" date="2019-02" db="EMBL/GenBank/DDBJ databases">
        <title>Planctomycetal bacteria perform biofilm scaping via a novel small molecule.</title>
        <authorList>
            <person name="Jeske O."/>
            <person name="Boedeker C."/>
            <person name="Wiegand S."/>
            <person name="Breitling P."/>
            <person name="Kallscheuer N."/>
            <person name="Jogler M."/>
            <person name="Rohde M."/>
            <person name="Petersen J."/>
            <person name="Medema M.H."/>
            <person name="Surup F."/>
            <person name="Jogler C."/>
        </authorList>
    </citation>
    <scope>NUCLEOTIDE SEQUENCE [LARGE SCALE GENOMIC DNA]</scope>
    <source>
        <strain evidence="7 8">Mal15</strain>
    </source>
</reference>
<dbReference type="PIRSF" id="PIRSF005211">
    <property type="entry name" value="Ab_hydro_YheT"/>
    <property type="match status" value="1"/>
</dbReference>
<evidence type="ECO:0000256" key="3">
    <source>
        <dbReference type="ARBA" id="ARBA00022801"/>
    </source>
</evidence>
<proteinExistence type="inferred from homology"/>
<feature type="active site" description="Charge relay system" evidence="4">
    <location>
        <position position="322"/>
    </location>
</feature>
<name>A0A5B9MGZ6_9BACT</name>
<feature type="domain" description="AB hydrolase-1" evidence="6">
    <location>
        <begin position="86"/>
        <end position="326"/>
    </location>
</feature>
<sequence length="387" mass="42838">MNRRPSSLRLPDYKPFWPRATRPFLAGNTLGGMLQTVGNKFRPTPESALDRFDCTSIELPIRDGSGDILAGDFYRPDHPVADRPLVVLLHGLGGTSQSDYIVSAARLLCDEGNRVVCLDFRGCGDADPKSDGIHHPGRTGDLSALMRAVQRDDWAQGELDDGVVLVGFSLGGSVLLKFLAEEDIDRRVVGAITVSAPLDLRSTALNLSKPSVWPIQRYLLRRMKSEVLDGPADLTDDECAAIRQARSVWMFDETFTAPRCGFASVEEYYRENSAGPLLSEIDVPTLLIFAENDPVVSTNDYRQYDGKGNQKLHRAIVPDGGHVGFYAEQGSLPHATLRWHESCIASFLEQLTLNPNSSPDAGRTEKEMKHAKVERKRQAAIRTHQRK</sequence>
<dbReference type="PROSITE" id="PS01133">
    <property type="entry name" value="UPF0017"/>
    <property type="match status" value="1"/>
</dbReference>
<evidence type="ECO:0000313" key="7">
    <source>
        <dbReference type="EMBL" id="QEF99250.1"/>
    </source>
</evidence>
<evidence type="ECO:0000256" key="1">
    <source>
        <dbReference type="ARBA" id="ARBA00010884"/>
    </source>
</evidence>
<dbReference type="PANTHER" id="PTHR10794:SF94">
    <property type="entry name" value="ESTERASE YHET-RELATED"/>
    <property type="match status" value="1"/>
</dbReference>
<feature type="active site" description="Charge relay system" evidence="4">
    <location>
        <position position="169"/>
    </location>
</feature>
<dbReference type="EMBL" id="CP036264">
    <property type="protein sequence ID" value="QEF99250.1"/>
    <property type="molecule type" value="Genomic_DNA"/>
</dbReference>
<dbReference type="InterPro" id="IPR029058">
    <property type="entry name" value="AB_hydrolase_fold"/>
</dbReference>
<keyword evidence="8" id="KW-1185">Reference proteome</keyword>
<gene>
    <name evidence="7" type="ORF">Mal15_33120</name>
</gene>
<protein>
    <submittedName>
        <fullName evidence="7">Putative hydrolase</fullName>
    </submittedName>
</protein>
<comment type="similarity">
    <text evidence="1">Belongs to the AB hydrolase superfamily. AB hydrolase 4 family.</text>
</comment>
<dbReference type="PRINTS" id="PR00111">
    <property type="entry name" value="ABHYDROLASE"/>
</dbReference>
<evidence type="ECO:0000256" key="2">
    <source>
        <dbReference type="ARBA" id="ARBA00022487"/>
    </source>
</evidence>
<dbReference type="AlphaFoldDB" id="A0A5B9MGZ6"/>
<dbReference type="GO" id="GO:0034338">
    <property type="term" value="F:short-chain carboxylesterase activity"/>
    <property type="evidence" value="ECO:0007669"/>
    <property type="project" value="TreeGrafter"/>
</dbReference>
<feature type="compositionally biased region" description="Basic residues" evidence="5">
    <location>
        <begin position="372"/>
        <end position="387"/>
    </location>
</feature>
<evidence type="ECO:0000256" key="4">
    <source>
        <dbReference type="PIRSR" id="PIRSR005211-1"/>
    </source>
</evidence>
<dbReference type="Proteomes" id="UP000321353">
    <property type="component" value="Chromosome"/>
</dbReference>
<dbReference type="SUPFAM" id="SSF53474">
    <property type="entry name" value="alpha/beta-Hydrolases"/>
    <property type="match status" value="1"/>
</dbReference>
<feature type="active site" description="Charge relay system" evidence="4">
    <location>
        <position position="293"/>
    </location>
</feature>
<keyword evidence="2" id="KW-0719">Serine esterase</keyword>
<dbReference type="InterPro" id="IPR050960">
    <property type="entry name" value="AB_hydrolase_4_sf"/>
</dbReference>
<evidence type="ECO:0000259" key="6">
    <source>
        <dbReference type="Pfam" id="PF12697"/>
    </source>
</evidence>
<accession>A0A5B9MGZ6</accession>
<dbReference type="PANTHER" id="PTHR10794">
    <property type="entry name" value="ABHYDROLASE DOMAIN-CONTAINING PROTEIN"/>
    <property type="match status" value="1"/>
</dbReference>
<dbReference type="GO" id="GO:0047372">
    <property type="term" value="F:monoacylglycerol lipase activity"/>
    <property type="evidence" value="ECO:0007669"/>
    <property type="project" value="TreeGrafter"/>
</dbReference>
<dbReference type="InterPro" id="IPR000952">
    <property type="entry name" value="AB_hydrolase_4_CS"/>
</dbReference>
<feature type="compositionally biased region" description="Basic and acidic residues" evidence="5">
    <location>
        <begin position="362"/>
        <end position="371"/>
    </location>
</feature>
<dbReference type="Pfam" id="PF12697">
    <property type="entry name" value="Abhydrolase_6"/>
    <property type="match status" value="1"/>
</dbReference>
<keyword evidence="3 7" id="KW-0378">Hydrolase</keyword>
<feature type="region of interest" description="Disordered" evidence="5">
    <location>
        <begin position="354"/>
        <end position="387"/>
    </location>
</feature>
<dbReference type="InterPro" id="IPR012020">
    <property type="entry name" value="ABHD4"/>
</dbReference>
<organism evidence="7 8">
    <name type="scientific">Stieleria maiorica</name>
    <dbReference type="NCBI Taxonomy" id="2795974"/>
    <lineage>
        <taxon>Bacteria</taxon>
        <taxon>Pseudomonadati</taxon>
        <taxon>Planctomycetota</taxon>
        <taxon>Planctomycetia</taxon>
        <taxon>Pirellulales</taxon>
        <taxon>Pirellulaceae</taxon>
        <taxon>Stieleria</taxon>
    </lineage>
</organism>